<reference evidence="2" key="1">
    <citation type="submission" date="2021-06" db="EMBL/GenBank/DDBJ databases">
        <authorList>
            <person name="Kallberg Y."/>
            <person name="Tangrot J."/>
            <person name="Rosling A."/>
        </authorList>
    </citation>
    <scope>NUCLEOTIDE SEQUENCE</scope>
    <source>
        <strain evidence="2">FL130A</strain>
    </source>
</reference>
<evidence type="ECO:0000313" key="3">
    <source>
        <dbReference type="Proteomes" id="UP000789508"/>
    </source>
</evidence>
<dbReference type="Proteomes" id="UP000789508">
    <property type="component" value="Unassembled WGS sequence"/>
</dbReference>
<dbReference type="InterPro" id="IPR054586">
    <property type="entry name" value="MACPF_1_fungal"/>
</dbReference>
<name>A0A9N9GFF9_9GLOM</name>
<dbReference type="EMBL" id="CAJVPS010004337">
    <property type="protein sequence ID" value="CAG8602435.1"/>
    <property type="molecule type" value="Genomic_DNA"/>
</dbReference>
<organism evidence="2 3">
    <name type="scientific">Ambispora leptoticha</name>
    <dbReference type="NCBI Taxonomy" id="144679"/>
    <lineage>
        <taxon>Eukaryota</taxon>
        <taxon>Fungi</taxon>
        <taxon>Fungi incertae sedis</taxon>
        <taxon>Mucoromycota</taxon>
        <taxon>Glomeromycotina</taxon>
        <taxon>Glomeromycetes</taxon>
        <taxon>Archaeosporales</taxon>
        <taxon>Ambisporaceae</taxon>
        <taxon>Ambispora</taxon>
    </lineage>
</organism>
<dbReference type="AlphaFoldDB" id="A0A9N9GFF9"/>
<proteinExistence type="predicted"/>
<feature type="domain" description="MACPF-like" evidence="1">
    <location>
        <begin position="108"/>
        <end position="367"/>
    </location>
</feature>
<protein>
    <submittedName>
        <fullName evidence="2">11558_t:CDS:1</fullName>
    </submittedName>
</protein>
<evidence type="ECO:0000313" key="2">
    <source>
        <dbReference type="EMBL" id="CAG8602435.1"/>
    </source>
</evidence>
<gene>
    <name evidence="2" type="ORF">ALEPTO_LOCUS8205</name>
</gene>
<comment type="caution">
    <text evidence="2">The sequence shown here is derived from an EMBL/GenBank/DDBJ whole genome shotgun (WGS) entry which is preliminary data.</text>
</comment>
<dbReference type="OrthoDB" id="2334385at2759"/>
<accession>A0A9N9GFF9</accession>
<dbReference type="Pfam" id="PF22693">
    <property type="entry name" value="MACPF_1"/>
    <property type="match status" value="1"/>
</dbReference>
<sequence>MDSQTALPEAPEITIIHVQLNDDIPFLIELPINEKLIEIREILTGKPEIRIGNKMSFTKLSENDAYAKILQEDEDKYYLSDILDNNNKLKFVGEIEPDWATIEKNCHLLYGIRFTESGPELADEQAFEIKELPASNENTFEVTEVQEPIPDKMIFCETESDHLSVRNFISNVKLNVNLPSSPISVTFDGTRTLQHGNHVNSRKATTYCTSKRIKARILINKSKIKATDKFLNAVDKALESNDQREALKEVINNYGQYWCQRIGVGGSIVYVQKEENKINEIGTSYERNFGGSTNIGFDGRNARNQTTTRKNALNSEYTYFDIRGGLEEEYYHERGMCGIDYKTWRAAEYSEVNSIFDLLDEKIREKIAAALKKRIIHSNVEKLDFIMDISTREPYIYEFPKELNISSSNQIFVTEMRDEETETKSAFALRVHYINENKPPVILVHRLGKLKKRKKCVTFSVKLGWIIVGTSPVLNLLTKSSIQPVFESAEIPITVNNNQFSASISAQCLNPNTSLLATCVTRSNNSEDNPSKSEYITGTYFYNKNGAVEACAFCYDRDSKWNQWNIIEIIGCSFQ</sequence>
<keyword evidence="3" id="KW-1185">Reference proteome</keyword>
<evidence type="ECO:0000259" key="1">
    <source>
        <dbReference type="Pfam" id="PF22693"/>
    </source>
</evidence>